<gene>
    <name evidence="2" type="ORF">PXEA_LOCUS13827</name>
</gene>
<evidence type="ECO:0000313" key="3">
    <source>
        <dbReference type="Proteomes" id="UP000784294"/>
    </source>
</evidence>
<evidence type="ECO:0000256" key="1">
    <source>
        <dbReference type="SAM" id="SignalP"/>
    </source>
</evidence>
<name>A0A3S5ACH5_9PLAT</name>
<keyword evidence="3" id="KW-1185">Reference proteome</keyword>
<dbReference type="EMBL" id="CAAALY010046183">
    <property type="protein sequence ID" value="VEL20387.1"/>
    <property type="molecule type" value="Genomic_DNA"/>
</dbReference>
<keyword evidence="1" id="KW-0732">Signal</keyword>
<protein>
    <submittedName>
        <fullName evidence="2">Uncharacterized protein</fullName>
    </submittedName>
</protein>
<dbReference type="Proteomes" id="UP000784294">
    <property type="component" value="Unassembled WGS sequence"/>
</dbReference>
<organism evidence="2 3">
    <name type="scientific">Protopolystoma xenopodis</name>
    <dbReference type="NCBI Taxonomy" id="117903"/>
    <lineage>
        <taxon>Eukaryota</taxon>
        <taxon>Metazoa</taxon>
        <taxon>Spiralia</taxon>
        <taxon>Lophotrochozoa</taxon>
        <taxon>Platyhelminthes</taxon>
        <taxon>Monogenea</taxon>
        <taxon>Polyopisthocotylea</taxon>
        <taxon>Polystomatidea</taxon>
        <taxon>Polystomatidae</taxon>
        <taxon>Protopolystoma</taxon>
    </lineage>
</organism>
<proteinExistence type="predicted"/>
<feature type="chain" id="PRO_5018613588" evidence="1">
    <location>
        <begin position="38"/>
        <end position="151"/>
    </location>
</feature>
<accession>A0A3S5ACH5</accession>
<sequence length="151" mass="17198">MSTHRQDRMLLWSRSLLCYLLLAVLSILLLSPRSAEAGRLVVSDAAGPSFVDFDPERTGTRHGSNFRREIGGRNDINASATRESLAALLVFLLNDLNNEEVDSVIEEIRARIYVSQLRKLSTGLSVNYYFLLFWDRMEVEEAIVLFQTMDK</sequence>
<feature type="signal peptide" evidence="1">
    <location>
        <begin position="1"/>
        <end position="37"/>
    </location>
</feature>
<evidence type="ECO:0000313" key="2">
    <source>
        <dbReference type="EMBL" id="VEL20387.1"/>
    </source>
</evidence>
<reference evidence="2" key="1">
    <citation type="submission" date="2018-11" db="EMBL/GenBank/DDBJ databases">
        <authorList>
            <consortium name="Pathogen Informatics"/>
        </authorList>
    </citation>
    <scope>NUCLEOTIDE SEQUENCE</scope>
</reference>
<comment type="caution">
    <text evidence="2">The sequence shown here is derived from an EMBL/GenBank/DDBJ whole genome shotgun (WGS) entry which is preliminary data.</text>
</comment>
<dbReference type="AlphaFoldDB" id="A0A3S5ACH5"/>